<dbReference type="PANTHER" id="PTHR22968:SF14">
    <property type="entry name" value="PROTEIN KINASE C"/>
    <property type="match status" value="1"/>
</dbReference>
<feature type="compositionally biased region" description="Acidic residues" evidence="3">
    <location>
        <begin position="313"/>
        <end position="350"/>
    </location>
</feature>
<evidence type="ECO:0000259" key="5">
    <source>
        <dbReference type="PROSITE" id="PS50081"/>
    </source>
</evidence>
<dbReference type="GO" id="GO:0035556">
    <property type="term" value="P:intracellular signal transduction"/>
    <property type="evidence" value="ECO:0007669"/>
    <property type="project" value="TreeGrafter"/>
</dbReference>
<sequence>MFTGTLKIEICEAVGLRVTDTQREFSHEESILNCYVQIDINENHLDRSSTKYNTLDPIWNEIYTHDVQDAVTLKLIIFHEVDLPYNYFVANCSIPFDELVRGAVDKTADLWIDLEPQGKLRVKINLKWSDSDNFRGMACKESVGRSNQEDISSRRESTNMQGFNHQRDSSHRIHQVHGHKFVAAFLKQPSFCSHCHKFIWGFGKQGYRCQVCSCVVHKRCHKLVIANCSGMLDENRETRLQSHQNEIDVPHQFFVHSYKRCTFCDHCGSLLYGLYKQGEQCKVCNINIHKRCHKNVAHNCGKGVGHRSTNNDNADEEEDEEEEEEDDDDDNDEDEDEDEDEEDDDDDDVDVNVNVNFNVNVNVNVNHPLDTVSVMCESEGSRAFITLLRCSWR</sequence>
<dbReference type="PROSITE" id="PS50081">
    <property type="entry name" value="ZF_DAG_PE_2"/>
    <property type="match status" value="2"/>
</dbReference>
<proteinExistence type="predicted"/>
<gene>
    <name evidence="6" type="ORF">HZH68_016768</name>
</gene>
<dbReference type="CDD" id="cd20838">
    <property type="entry name" value="C1_nPKC_epsilon-like_rpt2"/>
    <property type="match status" value="1"/>
</dbReference>
<evidence type="ECO:0000256" key="3">
    <source>
        <dbReference type="SAM" id="MobiDB-lite"/>
    </source>
</evidence>
<dbReference type="PROSITE" id="PS50004">
    <property type="entry name" value="C2"/>
    <property type="match status" value="1"/>
</dbReference>
<evidence type="ECO:0000256" key="2">
    <source>
        <dbReference type="ARBA" id="ARBA00022833"/>
    </source>
</evidence>
<feature type="domain" description="Phorbol-ester/DAG-type" evidence="5">
    <location>
        <begin position="178"/>
        <end position="228"/>
    </location>
</feature>
<dbReference type="PRINTS" id="PR00008">
    <property type="entry name" value="DAGPEDOMAIN"/>
</dbReference>
<dbReference type="InterPro" id="IPR046349">
    <property type="entry name" value="C1-like_sf"/>
</dbReference>
<dbReference type="Pfam" id="PF00168">
    <property type="entry name" value="C2"/>
    <property type="match status" value="1"/>
</dbReference>
<feature type="domain" description="C2" evidence="4">
    <location>
        <begin position="1"/>
        <end position="112"/>
    </location>
</feature>
<dbReference type="Gene3D" id="3.30.60.20">
    <property type="match status" value="2"/>
</dbReference>
<evidence type="ECO:0000313" key="6">
    <source>
        <dbReference type="EMBL" id="KAF7379820.1"/>
    </source>
</evidence>
<dbReference type="PROSITE" id="PS00479">
    <property type="entry name" value="ZF_DAG_PE_1"/>
    <property type="match status" value="2"/>
</dbReference>
<dbReference type="GO" id="GO:0005829">
    <property type="term" value="C:cytosol"/>
    <property type="evidence" value="ECO:0007669"/>
    <property type="project" value="TreeGrafter"/>
</dbReference>
<dbReference type="SMART" id="SM00109">
    <property type="entry name" value="C1"/>
    <property type="match status" value="2"/>
</dbReference>
<dbReference type="InterPro" id="IPR020454">
    <property type="entry name" value="DAG/PE-bd"/>
</dbReference>
<dbReference type="GO" id="GO:0008270">
    <property type="term" value="F:zinc ion binding"/>
    <property type="evidence" value="ECO:0007669"/>
    <property type="project" value="UniProtKB-KW"/>
</dbReference>
<reference evidence="6" key="1">
    <citation type="journal article" date="2020" name="G3 (Bethesda)">
        <title>High-Quality Assemblies for Three Invasive Social Wasps from the &lt;i&gt;Vespula&lt;/i&gt; Genus.</title>
        <authorList>
            <person name="Harrop T.W.R."/>
            <person name="Guhlin J."/>
            <person name="McLaughlin G.M."/>
            <person name="Permina E."/>
            <person name="Stockwell P."/>
            <person name="Gilligan J."/>
            <person name="Le Lec M.F."/>
            <person name="Gruber M.A.M."/>
            <person name="Quinn O."/>
            <person name="Lovegrove M."/>
            <person name="Duncan E.J."/>
            <person name="Remnant E.J."/>
            <person name="Van Eeckhoven J."/>
            <person name="Graham B."/>
            <person name="Knapp R.A."/>
            <person name="Langford K.W."/>
            <person name="Kronenberg Z."/>
            <person name="Press M.O."/>
            <person name="Eacker S.M."/>
            <person name="Wilson-Rankin E.E."/>
            <person name="Purcell J."/>
            <person name="Lester P.J."/>
            <person name="Dearden P.K."/>
        </authorList>
    </citation>
    <scope>NUCLEOTIDE SEQUENCE</scope>
    <source>
        <strain evidence="6">Linc-1</strain>
    </source>
</reference>
<dbReference type="SUPFAM" id="SSF49562">
    <property type="entry name" value="C2 domain (Calcium/lipid-binding domain, CaLB)"/>
    <property type="match status" value="1"/>
</dbReference>
<dbReference type="PANTHER" id="PTHR22968">
    <property type="entry name" value="PROTEIN KINASE C, MU"/>
    <property type="match status" value="1"/>
</dbReference>
<comment type="caution">
    <text evidence="6">The sequence shown here is derived from an EMBL/GenBank/DDBJ whole genome shotgun (WGS) entry which is preliminary data.</text>
</comment>
<dbReference type="GO" id="GO:0004674">
    <property type="term" value="F:protein serine/threonine kinase activity"/>
    <property type="evidence" value="ECO:0007669"/>
    <property type="project" value="UniProtKB-KW"/>
</dbReference>
<protein>
    <recommendedName>
        <fullName evidence="8">Protein kinase C</fullName>
    </recommendedName>
</protein>
<dbReference type="InterPro" id="IPR000008">
    <property type="entry name" value="C2_dom"/>
</dbReference>
<dbReference type="GO" id="GO:0007200">
    <property type="term" value="P:phospholipase C-activating G protein-coupled receptor signaling pathway"/>
    <property type="evidence" value="ECO:0007669"/>
    <property type="project" value="TreeGrafter"/>
</dbReference>
<name>A0A834MP54_VESGE</name>
<feature type="domain" description="Phorbol-ester/DAG-type" evidence="5">
    <location>
        <begin position="250"/>
        <end position="300"/>
    </location>
</feature>
<keyword evidence="7" id="KW-1185">Reference proteome</keyword>
<keyword evidence="1" id="KW-0479">Metal-binding</keyword>
<dbReference type="Proteomes" id="UP000617340">
    <property type="component" value="Unassembled WGS sequence"/>
</dbReference>
<dbReference type="InterPro" id="IPR035892">
    <property type="entry name" value="C2_domain_sf"/>
</dbReference>
<accession>A0A834MP54</accession>
<evidence type="ECO:0000259" key="4">
    <source>
        <dbReference type="PROSITE" id="PS50004"/>
    </source>
</evidence>
<dbReference type="InterPro" id="IPR002219">
    <property type="entry name" value="PKC_DAG/PE"/>
</dbReference>
<dbReference type="EMBL" id="JACSDZ010000024">
    <property type="protein sequence ID" value="KAF7379820.1"/>
    <property type="molecule type" value="Genomic_DNA"/>
</dbReference>
<dbReference type="SMART" id="SM00239">
    <property type="entry name" value="C2"/>
    <property type="match status" value="1"/>
</dbReference>
<evidence type="ECO:0000256" key="1">
    <source>
        <dbReference type="ARBA" id="ARBA00022723"/>
    </source>
</evidence>
<evidence type="ECO:0000313" key="7">
    <source>
        <dbReference type="Proteomes" id="UP000617340"/>
    </source>
</evidence>
<dbReference type="Gene3D" id="2.60.40.150">
    <property type="entry name" value="C2 domain"/>
    <property type="match status" value="1"/>
</dbReference>
<keyword evidence="2" id="KW-0862">Zinc</keyword>
<organism evidence="6 7">
    <name type="scientific">Vespula germanica</name>
    <name type="common">German yellow jacket</name>
    <name type="synonym">Paravespula germanica</name>
    <dbReference type="NCBI Taxonomy" id="30212"/>
    <lineage>
        <taxon>Eukaryota</taxon>
        <taxon>Metazoa</taxon>
        <taxon>Ecdysozoa</taxon>
        <taxon>Arthropoda</taxon>
        <taxon>Hexapoda</taxon>
        <taxon>Insecta</taxon>
        <taxon>Pterygota</taxon>
        <taxon>Neoptera</taxon>
        <taxon>Endopterygota</taxon>
        <taxon>Hymenoptera</taxon>
        <taxon>Apocrita</taxon>
        <taxon>Aculeata</taxon>
        <taxon>Vespoidea</taxon>
        <taxon>Vespidae</taxon>
        <taxon>Vespinae</taxon>
        <taxon>Vespula</taxon>
    </lineage>
</organism>
<dbReference type="Pfam" id="PF00130">
    <property type="entry name" value="C1_1"/>
    <property type="match status" value="2"/>
</dbReference>
<evidence type="ECO:0008006" key="8">
    <source>
        <dbReference type="Google" id="ProtNLM"/>
    </source>
</evidence>
<dbReference type="GO" id="GO:0016020">
    <property type="term" value="C:membrane"/>
    <property type="evidence" value="ECO:0007669"/>
    <property type="project" value="UniProtKB-SubCell"/>
</dbReference>
<feature type="region of interest" description="Disordered" evidence="3">
    <location>
        <begin position="305"/>
        <end position="351"/>
    </location>
</feature>
<dbReference type="SUPFAM" id="SSF57889">
    <property type="entry name" value="Cysteine-rich domain"/>
    <property type="match status" value="2"/>
</dbReference>
<dbReference type="AlphaFoldDB" id="A0A834MP54"/>